<feature type="domain" description="FAD-dependent oxidoreductase 2 FAD-binding" evidence="7">
    <location>
        <begin position="69"/>
        <end position="542"/>
    </location>
</feature>
<dbReference type="OMA" id="IRMALWA"/>
<comment type="cofactor">
    <cofactor evidence="1">
        <name>FAD</name>
        <dbReference type="ChEBI" id="CHEBI:57692"/>
    </cofactor>
</comment>
<gene>
    <name evidence="8" type="ORF">C1875_07210</name>
</gene>
<keyword evidence="3" id="KW-0274">FAD</keyword>
<keyword evidence="2" id="KW-0285">Flavoprotein</keyword>
<evidence type="ECO:0000313" key="8">
    <source>
        <dbReference type="EMBL" id="RDB70548.1"/>
    </source>
</evidence>
<evidence type="ECO:0000313" key="9">
    <source>
        <dbReference type="Proteomes" id="UP000253970"/>
    </source>
</evidence>
<keyword evidence="4" id="KW-0560">Oxidoreductase</keyword>
<evidence type="ECO:0000256" key="1">
    <source>
        <dbReference type="ARBA" id="ARBA00001974"/>
    </source>
</evidence>
<evidence type="ECO:0000259" key="7">
    <source>
        <dbReference type="Pfam" id="PF00890"/>
    </source>
</evidence>
<dbReference type="Gene3D" id="3.90.700.10">
    <property type="entry name" value="Succinate dehydrogenase/fumarate reductase flavoprotein, catalytic domain"/>
    <property type="match status" value="1"/>
</dbReference>
<name>A0A369MG10_EGGLN</name>
<dbReference type="RefSeq" id="WP_015760008.1">
    <property type="nucleotide sequence ID" value="NZ_AP031442.1"/>
</dbReference>
<evidence type="ECO:0000256" key="4">
    <source>
        <dbReference type="ARBA" id="ARBA00023002"/>
    </source>
</evidence>
<dbReference type="Proteomes" id="UP000253970">
    <property type="component" value="Unassembled WGS sequence"/>
</dbReference>
<dbReference type="EMBL" id="PPTU01000009">
    <property type="protein sequence ID" value="RDB70548.1"/>
    <property type="molecule type" value="Genomic_DNA"/>
</dbReference>
<keyword evidence="6" id="KW-0732">Signal</keyword>
<comment type="caution">
    <text evidence="8">The sequence shown here is derived from an EMBL/GenBank/DDBJ whole genome shotgun (WGS) entry which is preliminary data.</text>
</comment>
<dbReference type="PROSITE" id="PS51257">
    <property type="entry name" value="PROKAR_LIPOPROTEIN"/>
    <property type="match status" value="1"/>
</dbReference>
<dbReference type="InterPro" id="IPR003953">
    <property type="entry name" value="FAD-dep_OxRdtase_2_FAD-bd"/>
</dbReference>
<protein>
    <submittedName>
        <fullName evidence="8">FAD-binding dehydrogenase</fullName>
    </submittedName>
</protein>
<feature type="signal peptide" evidence="6">
    <location>
        <begin position="1"/>
        <end position="28"/>
    </location>
</feature>
<reference evidence="8 9" key="1">
    <citation type="journal article" date="2018" name="Elife">
        <title>Discovery and characterization of a prevalent human gut bacterial enzyme sufficient for the inactivation of a family of plant toxins.</title>
        <authorList>
            <person name="Koppel N."/>
            <person name="Bisanz J.E."/>
            <person name="Pandelia M.E."/>
            <person name="Turnbaugh P.J."/>
            <person name="Balskus E.P."/>
        </authorList>
    </citation>
    <scope>NUCLEOTIDE SEQUENCE [LARGE SCALE GENOMIC DNA]</scope>
    <source>
        <strain evidence="8 9">W1 BHI 6</strain>
    </source>
</reference>
<feature type="chain" id="PRO_5039385326" evidence="6">
    <location>
        <begin position="29"/>
        <end position="572"/>
    </location>
</feature>
<dbReference type="InterPro" id="IPR027477">
    <property type="entry name" value="Succ_DH/fumarate_Rdtase_cat_sf"/>
</dbReference>
<dbReference type="SUPFAM" id="SSF56425">
    <property type="entry name" value="Succinate dehydrogenase/fumarate reductase flavoprotein, catalytic domain"/>
    <property type="match status" value="1"/>
</dbReference>
<dbReference type="PANTHER" id="PTHR43400">
    <property type="entry name" value="FUMARATE REDUCTASE"/>
    <property type="match status" value="1"/>
</dbReference>
<dbReference type="AlphaFoldDB" id="A0A369MG10"/>
<evidence type="ECO:0000256" key="2">
    <source>
        <dbReference type="ARBA" id="ARBA00022630"/>
    </source>
</evidence>
<dbReference type="PROSITE" id="PS51318">
    <property type="entry name" value="TAT"/>
    <property type="match status" value="1"/>
</dbReference>
<evidence type="ECO:0000256" key="3">
    <source>
        <dbReference type="ARBA" id="ARBA00022827"/>
    </source>
</evidence>
<dbReference type="SUPFAM" id="SSF51905">
    <property type="entry name" value="FAD/NAD(P)-binding domain"/>
    <property type="match status" value="1"/>
</dbReference>
<dbReference type="GO" id="GO:0033765">
    <property type="term" value="F:steroid dehydrogenase activity, acting on the CH-CH group of donors"/>
    <property type="evidence" value="ECO:0007669"/>
    <property type="project" value="UniProtKB-ARBA"/>
</dbReference>
<accession>A0A369MG10</accession>
<dbReference type="GO" id="GO:0008202">
    <property type="term" value="P:steroid metabolic process"/>
    <property type="evidence" value="ECO:0007669"/>
    <property type="project" value="UniProtKB-ARBA"/>
</dbReference>
<dbReference type="InterPro" id="IPR006311">
    <property type="entry name" value="TAT_signal"/>
</dbReference>
<evidence type="ECO:0000256" key="5">
    <source>
        <dbReference type="SAM" id="MobiDB-lite"/>
    </source>
</evidence>
<dbReference type="PANTHER" id="PTHR43400:SF10">
    <property type="entry name" value="3-OXOSTEROID 1-DEHYDROGENASE"/>
    <property type="match status" value="1"/>
</dbReference>
<dbReference type="InterPro" id="IPR050315">
    <property type="entry name" value="FAD-oxidoreductase_2"/>
</dbReference>
<dbReference type="Pfam" id="PF00890">
    <property type="entry name" value="FAD_binding_2"/>
    <property type="match status" value="1"/>
</dbReference>
<dbReference type="InterPro" id="IPR036188">
    <property type="entry name" value="FAD/NAD-bd_sf"/>
</dbReference>
<dbReference type="Gene3D" id="3.50.50.60">
    <property type="entry name" value="FAD/NAD(P)-binding domain"/>
    <property type="match status" value="1"/>
</dbReference>
<organism evidence="8 9">
    <name type="scientific">Eggerthella lenta</name>
    <name type="common">Eubacterium lentum</name>
    <dbReference type="NCBI Taxonomy" id="84112"/>
    <lineage>
        <taxon>Bacteria</taxon>
        <taxon>Bacillati</taxon>
        <taxon>Actinomycetota</taxon>
        <taxon>Coriobacteriia</taxon>
        <taxon>Eggerthellales</taxon>
        <taxon>Eggerthellaceae</taxon>
        <taxon>Eggerthella</taxon>
    </lineage>
</organism>
<dbReference type="NCBIfam" id="TIGR01409">
    <property type="entry name" value="TAT_signal_seq"/>
    <property type="match status" value="1"/>
</dbReference>
<feature type="region of interest" description="Disordered" evidence="5">
    <location>
        <begin position="34"/>
        <end position="55"/>
    </location>
</feature>
<feature type="compositionally biased region" description="Basic and acidic residues" evidence="5">
    <location>
        <begin position="40"/>
        <end position="55"/>
    </location>
</feature>
<evidence type="ECO:0000256" key="6">
    <source>
        <dbReference type="SAM" id="SignalP"/>
    </source>
</evidence>
<sequence length="572" mass="61375">MGERTISRRNFLAGITATGALAAAGALAGCAPQAQAEGGKSGKADADAQGSWRDKPEMPADIAETLEADLVVVGAGNGGLVAATTAAQNGAKVIVLEKGGNIAAAREAIGALNSALEPDHVEDVPTLLNHANQTQAGDANMLLYKTWAEKSGEMIEWMKETLEPKGMLFPFEWHKPDDPHAYYPAMCYNPCMGEYNPDGPNYGAYAHLEVMNEVLGELGGEVMLMTPAKMLVQDESGKVCGVIAESKDKGVIQINAKNGVIVCTGGYGANDEMLQDLCPGNSNWCVLRDSVTEEGDGIRMALWAGAELEAGGACMIWNRGIMFDDTEFDGSYQGGDIFLPGSQPFLHVNANGERFMNEDQCYPMSYAGGANQPGHFSWIVWDGSYWEDIERFDTCGCSRLFPAPSGTAFNADVYDCEAITKEHLDSFWLEPRIESGALKKCDTLDELAKEMKFDADQTATFKATIERYNELVAAGEDVDFGKPAYRLSAVDEPPFYAARIAGELLVTIHGVITNADSQPLRKDGSVIEGLYVCGNDQGGFYPHNYPSNFTGINAGRTATFARIAAKHALGAA</sequence>
<proteinExistence type="predicted"/>
<dbReference type="InterPro" id="IPR019546">
    <property type="entry name" value="TAT_signal_bac_arc"/>
</dbReference>